<dbReference type="PANTHER" id="PTHR12305:SF81">
    <property type="entry name" value="PHOSPHATIDYLINOSITOL 3,4,5-TRISPHOSPHATE 3-PHOSPHATASE AND DUAL-SPECIFICITY PROTEIN PHOSPHATASE PTEN"/>
    <property type="match status" value="1"/>
</dbReference>
<comment type="similarity">
    <text evidence="3">Belongs to the PTEN phosphatase protein family.</text>
</comment>
<evidence type="ECO:0000256" key="7">
    <source>
        <dbReference type="ARBA" id="ARBA00022490"/>
    </source>
</evidence>
<feature type="region of interest" description="Disordered" evidence="22">
    <location>
        <begin position="653"/>
        <end position="689"/>
    </location>
</feature>
<dbReference type="EMBL" id="JBEDNZ010000017">
    <property type="protein sequence ID" value="KAL0822059.1"/>
    <property type="molecule type" value="Genomic_DNA"/>
</dbReference>
<dbReference type="EC" id="3.1.3.67" evidence="4"/>
<feature type="region of interest" description="Disordered" evidence="22">
    <location>
        <begin position="561"/>
        <end position="580"/>
    </location>
</feature>
<evidence type="ECO:0000256" key="2">
    <source>
        <dbReference type="ARBA" id="ARBA00004496"/>
    </source>
</evidence>
<dbReference type="GO" id="GO:0050793">
    <property type="term" value="P:regulation of developmental process"/>
    <property type="evidence" value="ECO:0007669"/>
    <property type="project" value="UniProtKB-ARBA"/>
</dbReference>
<proteinExistence type="inferred from homology"/>
<feature type="region of interest" description="Disordered" evidence="22">
    <location>
        <begin position="755"/>
        <end position="802"/>
    </location>
</feature>
<dbReference type="PROSITE" id="PS50056">
    <property type="entry name" value="TYR_PHOSPHATASE_2"/>
    <property type="match status" value="1"/>
</dbReference>
<evidence type="ECO:0000256" key="5">
    <source>
        <dbReference type="ARBA" id="ARBA00013064"/>
    </source>
</evidence>
<comment type="catalytic activity">
    <reaction evidence="19">
        <text>O-phospho-L-seryl-[protein] + H2O = L-seryl-[protein] + phosphate</text>
        <dbReference type="Rhea" id="RHEA:20629"/>
        <dbReference type="Rhea" id="RHEA-COMP:9863"/>
        <dbReference type="Rhea" id="RHEA-COMP:11604"/>
        <dbReference type="ChEBI" id="CHEBI:15377"/>
        <dbReference type="ChEBI" id="CHEBI:29999"/>
        <dbReference type="ChEBI" id="CHEBI:43474"/>
        <dbReference type="ChEBI" id="CHEBI:83421"/>
        <dbReference type="EC" id="3.1.3.16"/>
    </reaction>
    <physiologicalReaction direction="left-to-right" evidence="19">
        <dbReference type="Rhea" id="RHEA:20630"/>
    </physiologicalReaction>
</comment>
<comment type="caution">
    <text evidence="26">The sequence shown here is derived from an EMBL/GenBank/DDBJ whole genome shotgun (WGS) entry which is preliminary data.</text>
</comment>
<evidence type="ECO:0000256" key="20">
    <source>
        <dbReference type="ARBA" id="ARBA00048832"/>
    </source>
</evidence>
<evidence type="ECO:0000256" key="14">
    <source>
        <dbReference type="ARBA" id="ARBA00034338"/>
    </source>
</evidence>
<dbReference type="InterPro" id="IPR014020">
    <property type="entry name" value="Tensin_C2-dom"/>
</dbReference>
<feature type="region of interest" description="Disordered" evidence="22">
    <location>
        <begin position="7"/>
        <end position="30"/>
    </location>
</feature>
<evidence type="ECO:0000256" key="3">
    <source>
        <dbReference type="ARBA" id="ARBA00007881"/>
    </source>
</evidence>
<comment type="catalytic activity">
    <reaction evidence="20">
        <text>O-phospho-L-threonyl-[protein] + H2O = L-threonyl-[protein] + phosphate</text>
        <dbReference type="Rhea" id="RHEA:47004"/>
        <dbReference type="Rhea" id="RHEA-COMP:11060"/>
        <dbReference type="Rhea" id="RHEA-COMP:11605"/>
        <dbReference type="ChEBI" id="CHEBI:15377"/>
        <dbReference type="ChEBI" id="CHEBI:30013"/>
        <dbReference type="ChEBI" id="CHEBI:43474"/>
        <dbReference type="ChEBI" id="CHEBI:61977"/>
        <dbReference type="EC" id="3.1.3.16"/>
    </reaction>
    <physiologicalReaction direction="left-to-right" evidence="20">
        <dbReference type="Rhea" id="RHEA:47005"/>
    </physiologicalReaction>
</comment>
<keyword evidence="9" id="KW-0904">Protein phosphatase</keyword>
<evidence type="ECO:0000259" key="24">
    <source>
        <dbReference type="PROSITE" id="PS51181"/>
    </source>
</evidence>
<dbReference type="GO" id="GO:0043005">
    <property type="term" value="C:neuron projection"/>
    <property type="evidence" value="ECO:0007669"/>
    <property type="project" value="UniProtKB-SubCell"/>
</dbReference>
<feature type="region of interest" description="Disordered" evidence="22">
    <location>
        <begin position="474"/>
        <end position="515"/>
    </location>
</feature>
<dbReference type="PROSITE" id="PS51182">
    <property type="entry name" value="C2_TENSIN"/>
    <property type="match status" value="1"/>
</dbReference>
<feature type="region of interest" description="Disordered" evidence="22">
    <location>
        <begin position="815"/>
        <end position="847"/>
    </location>
</feature>
<evidence type="ECO:0000256" key="6">
    <source>
        <dbReference type="ARBA" id="ARBA00013081"/>
    </source>
</evidence>
<evidence type="ECO:0000256" key="4">
    <source>
        <dbReference type="ARBA" id="ARBA00013015"/>
    </source>
</evidence>
<comment type="catalytic activity">
    <reaction evidence="15">
        <text>1D-myo-inositol 1,3,4,5-tetrakisphosphate + H2O = 1D-myo-inositol 1,4,5-trisphosphate + phosphate</text>
        <dbReference type="Rhea" id="RHEA:77155"/>
        <dbReference type="ChEBI" id="CHEBI:15377"/>
        <dbReference type="ChEBI" id="CHEBI:43474"/>
        <dbReference type="ChEBI" id="CHEBI:57895"/>
        <dbReference type="ChEBI" id="CHEBI:203600"/>
    </reaction>
    <physiologicalReaction direction="left-to-right" evidence="15">
        <dbReference type="Rhea" id="RHEA:77156"/>
    </physiologicalReaction>
</comment>
<evidence type="ECO:0000256" key="17">
    <source>
        <dbReference type="ARBA" id="ARBA00043762"/>
    </source>
</evidence>
<comment type="catalytic activity">
    <reaction evidence="17">
        <text>1D-myo-inositol 1,3,4,5,6-pentakisphosphate + H2O = 1D-myo-inositol 1,4,5,6-tetrakisphosphate + phosphate</text>
        <dbReference type="Rhea" id="RHEA:77143"/>
        <dbReference type="ChEBI" id="CHEBI:15377"/>
        <dbReference type="ChEBI" id="CHEBI:43474"/>
        <dbReference type="ChEBI" id="CHEBI:57627"/>
        <dbReference type="ChEBI" id="CHEBI:57733"/>
    </reaction>
    <physiologicalReaction direction="left-to-right" evidence="17">
        <dbReference type="Rhea" id="RHEA:77144"/>
    </physiologicalReaction>
</comment>
<dbReference type="FunFam" id="3.90.190.10:FF:000029">
    <property type="entry name" value="Phosphatidylinositol 3,4,5-trisphosphate 3-phosphatase and dual-specificity protein phosphatase PTEN"/>
    <property type="match status" value="1"/>
</dbReference>
<dbReference type="AlphaFoldDB" id="A0ABD0SSS8"/>
<keyword evidence="10" id="KW-0443">Lipid metabolism</keyword>
<feature type="compositionally biased region" description="Polar residues" evidence="22">
    <location>
        <begin position="566"/>
        <end position="580"/>
    </location>
</feature>
<accession>A0ABD0SSS8</accession>
<comment type="catalytic activity">
    <reaction evidence="21">
        <text>O-phospho-L-tyrosyl-[protein] + H2O = L-tyrosyl-[protein] + phosphate</text>
        <dbReference type="Rhea" id="RHEA:10684"/>
        <dbReference type="Rhea" id="RHEA-COMP:10136"/>
        <dbReference type="Rhea" id="RHEA-COMP:20101"/>
        <dbReference type="ChEBI" id="CHEBI:15377"/>
        <dbReference type="ChEBI" id="CHEBI:43474"/>
        <dbReference type="ChEBI" id="CHEBI:46858"/>
        <dbReference type="ChEBI" id="CHEBI:61978"/>
        <dbReference type="EC" id="3.1.3.48"/>
    </reaction>
    <physiologicalReaction direction="left-to-right" evidence="21">
        <dbReference type="Rhea" id="RHEA:10685"/>
    </physiologicalReaction>
</comment>
<evidence type="ECO:0000313" key="26">
    <source>
        <dbReference type="EMBL" id="KAL0822059.1"/>
    </source>
</evidence>
<dbReference type="InterPro" id="IPR045101">
    <property type="entry name" value="PTP_PTEN"/>
</dbReference>
<evidence type="ECO:0000313" key="27">
    <source>
        <dbReference type="Proteomes" id="UP001549921"/>
    </source>
</evidence>
<dbReference type="InterPro" id="IPR000387">
    <property type="entry name" value="Tyr_Pase_dom"/>
</dbReference>
<evidence type="ECO:0000256" key="8">
    <source>
        <dbReference type="ARBA" id="ARBA00022801"/>
    </source>
</evidence>
<feature type="region of interest" description="Disordered" evidence="22">
    <location>
        <begin position="933"/>
        <end position="954"/>
    </location>
</feature>
<keyword evidence="8" id="KW-0378">Hydrolase</keyword>
<evidence type="ECO:0000256" key="1">
    <source>
        <dbReference type="ARBA" id="ARBA00004487"/>
    </source>
</evidence>
<dbReference type="InterPro" id="IPR051281">
    <property type="entry name" value="Dual-spec_lipid-protein_phosph"/>
</dbReference>
<dbReference type="GO" id="GO:0005737">
    <property type="term" value="C:cytoplasm"/>
    <property type="evidence" value="ECO:0007669"/>
    <property type="project" value="UniProtKB-SubCell"/>
</dbReference>
<evidence type="ECO:0000259" key="25">
    <source>
        <dbReference type="PROSITE" id="PS51182"/>
    </source>
</evidence>
<comment type="subcellular location">
    <subcellularLocation>
        <location evidence="1">Cell projection</location>
        <location evidence="1">Neuron projection</location>
    </subcellularLocation>
    <subcellularLocation>
        <location evidence="2">Cytoplasm</location>
    </subcellularLocation>
</comment>
<feature type="domain" description="Phosphatase tensin-type" evidence="24">
    <location>
        <begin position="70"/>
        <end position="241"/>
    </location>
</feature>
<dbReference type="EC" id="3.1.3.48" evidence="5"/>
<dbReference type="GO" id="GO:0006629">
    <property type="term" value="P:lipid metabolic process"/>
    <property type="evidence" value="ECO:0007669"/>
    <property type="project" value="UniProtKB-KW"/>
</dbReference>
<dbReference type="SUPFAM" id="SSF52799">
    <property type="entry name" value="(Phosphotyrosine protein) phosphatases II"/>
    <property type="match status" value="1"/>
</dbReference>
<organism evidence="26 27">
    <name type="scientific">Loxostege sticticalis</name>
    <name type="common">Beet webworm moth</name>
    <dbReference type="NCBI Taxonomy" id="481309"/>
    <lineage>
        <taxon>Eukaryota</taxon>
        <taxon>Metazoa</taxon>
        <taxon>Ecdysozoa</taxon>
        <taxon>Arthropoda</taxon>
        <taxon>Hexapoda</taxon>
        <taxon>Insecta</taxon>
        <taxon>Pterygota</taxon>
        <taxon>Neoptera</taxon>
        <taxon>Endopterygota</taxon>
        <taxon>Lepidoptera</taxon>
        <taxon>Glossata</taxon>
        <taxon>Ditrysia</taxon>
        <taxon>Pyraloidea</taxon>
        <taxon>Crambidae</taxon>
        <taxon>Pyraustinae</taxon>
        <taxon>Loxostege</taxon>
    </lineage>
</organism>
<keyword evidence="7" id="KW-0963">Cytoplasm</keyword>
<gene>
    <name evidence="26" type="ORF">ABMA28_005427</name>
</gene>
<feature type="region of interest" description="Disordered" evidence="22">
    <location>
        <begin position="394"/>
        <end position="440"/>
    </location>
</feature>
<feature type="compositionally biased region" description="Basic and acidic residues" evidence="22">
    <location>
        <begin position="425"/>
        <end position="436"/>
    </location>
</feature>
<dbReference type="Gene3D" id="3.90.190.10">
    <property type="entry name" value="Protein tyrosine phosphatase superfamily"/>
    <property type="match status" value="1"/>
</dbReference>
<dbReference type="Gene3D" id="2.60.40.1110">
    <property type="match status" value="1"/>
</dbReference>
<dbReference type="InterPro" id="IPR029021">
    <property type="entry name" value="Prot-tyrosine_phosphatase-like"/>
</dbReference>
<dbReference type="InterPro" id="IPR035892">
    <property type="entry name" value="C2_domain_sf"/>
</dbReference>
<feature type="domain" description="Tyrosine specific protein phosphatases" evidence="23">
    <location>
        <begin position="158"/>
        <end position="215"/>
    </location>
</feature>
<evidence type="ECO:0000256" key="21">
    <source>
        <dbReference type="ARBA" id="ARBA00051341"/>
    </source>
</evidence>
<evidence type="ECO:0000256" key="11">
    <source>
        <dbReference type="ARBA" id="ARBA00023273"/>
    </source>
</evidence>
<name>A0ABD0SSS8_LOXSC</name>
<evidence type="ECO:0000256" key="15">
    <source>
        <dbReference type="ARBA" id="ARBA00043734"/>
    </source>
</evidence>
<dbReference type="PROSITE" id="PS51181">
    <property type="entry name" value="PPASE_TENSIN"/>
    <property type="match status" value="1"/>
</dbReference>
<evidence type="ECO:0000259" key="23">
    <source>
        <dbReference type="PROSITE" id="PS50056"/>
    </source>
</evidence>
<dbReference type="SMART" id="SM01301">
    <property type="entry name" value="PTPlike_phytase"/>
    <property type="match status" value="1"/>
</dbReference>
<dbReference type="GO" id="GO:0004722">
    <property type="term" value="F:protein serine/threonine phosphatase activity"/>
    <property type="evidence" value="ECO:0007669"/>
    <property type="project" value="UniProtKB-EC"/>
</dbReference>
<dbReference type="InterPro" id="IPR003595">
    <property type="entry name" value="Tyr_Pase_cat"/>
</dbReference>
<evidence type="ECO:0000256" key="18">
    <source>
        <dbReference type="ARBA" id="ARBA00044309"/>
    </source>
</evidence>
<dbReference type="SMART" id="SM01326">
    <property type="entry name" value="PTEN_C2"/>
    <property type="match status" value="1"/>
</dbReference>
<dbReference type="CDD" id="cd14509">
    <property type="entry name" value="PTP_PTEN"/>
    <property type="match status" value="1"/>
</dbReference>
<dbReference type="SUPFAM" id="SSF49562">
    <property type="entry name" value="C2 domain (Calcium/lipid-binding domain, CaLB)"/>
    <property type="match status" value="1"/>
</dbReference>
<feature type="compositionally biased region" description="Polar residues" evidence="22">
    <location>
        <begin position="653"/>
        <end position="663"/>
    </location>
</feature>
<evidence type="ECO:0000256" key="12">
    <source>
        <dbReference type="ARBA" id="ARBA00034256"/>
    </source>
</evidence>
<comment type="catalytic activity">
    <reaction evidence="13">
        <text>1,2-dioctanoyl-sn-glycero-3-phospho-(1D-myo-inositol-3,4,5-trisphosphate) + H2O = 1,2-dioctanoyl-sn-glycero-3-phospho-(1D-myo-inositol-4,5-bisphosphate) + phosphate</text>
        <dbReference type="Rhea" id="RHEA:43552"/>
        <dbReference type="ChEBI" id="CHEBI:15377"/>
        <dbReference type="ChEBI" id="CHEBI:43474"/>
        <dbReference type="ChEBI" id="CHEBI:83416"/>
        <dbReference type="ChEBI" id="CHEBI:83419"/>
    </reaction>
    <physiologicalReaction direction="left-to-right" evidence="13">
        <dbReference type="Rhea" id="RHEA:43553"/>
    </physiologicalReaction>
</comment>
<reference evidence="26 27" key="1">
    <citation type="submission" date="2024-06" db="EMBL/GenBank/DDBJ databases">
        <title>A chromosome-level genome assembly of beet webworm, Loxostege sticticalis.</title>
        <authorList>
            <person name="Zhang Y."/>
        </authorList>
    </citation>
    <scope>NUCLEOTIDE SEQUENCE [LARGE SCALE GENOMIC DNA]</scope>
    <source>
        <strain evidence="26">AQ028</strain>
        <tissue evidence="26">Male pupae</tissue>
    </source>
</reference>
<dbReference type="GO" id="GO:0004725">
    <property type="term" value="F:protein tyrosine phosphatase activity"/>
    <property type="evidence" value="ECO:0007669"/>
    <property type="project" value="UniProtKB-EC"/>
</dbReference>
<evidence type="ECO:0000256" key="19">
    <source>
        <dbReference type="ARBA" id="ARBA00047986"/>
    </source>
</evidence>
<dbReference type="Proteomes" id="UP001549921">
    <property type="component" value="Unassembled WGS sequence"/>
</dbReference>
<dbReference type="InterPro" id="IPR057023">
    <property type="entry name" value="PTP-SAK"/>
</dbReference>
<feature type="domain" description="C2 tensin-type" evidence="25">
    <location>
        <begin position="246"/>
        <end position="392"/>
    </location>
</feature>
<dbReference type="EC" id="3.1.3.16" evidence="6"/>
<evidence type="ECO:0000256" key="16">
    <source>
        <dbReference type="ARBA" id="ARBA00043760"/>
    </source>
</evidence>
<feature type="compositionally biased region" description="Polar residues" evidence="22">
    <location>
        <begin position="496"/>
        <end position="507"/>
    </location>
</feature>
<sequence>MGICVSCRRRDRKPPEKRSGVGLGAGGPAKGPAAAELLPRRVDHLPAMANSISNIKMTNPIKGIVSKRRKRYIKDGFNLDLAYITDRLIAMGFPAEKLEGVYRNHIDEVYRFLEQMHKDHYKIYNLCSERSYDISRFQGRVERYAFDDHTPPNMELIQPFCEDVHKWLSEDSRNVAAVHCKAGKGRTGTMVCCYLLYSGQKATADEALQFYGTKRTHDEKGVTIPSQRRYVEYYAALVRSGLQYAHTAVYIRELVMCPPPMLNGGQCTLELTVSQAQPPFKAPHGCHEVRKHARSVRVCLTHCTPLTGDVRVDVYNKPKMMMRKEKLFHFWFNTFFLVCEVGAQRVPSPADSPNQETFKLTLNKWQLDDAHKDKQHKLYSPDFKVELIVQKQPDTSTFSSRGARAPSPPSSSASDCSDAPPPAADDEHWDSGEHPPRCTNPPPHARGPVCVPPPQCVQSPVCVQAPRCAPELGGATGAGTPGSWERPGDRAPCPPAQSSTASPSLSTREFGDPAQPSCKDAMSRCRLCEANLPGCRVHSAGDAQSSEVKRTKPKYKSSKYTMFDNPGSQQNCSAADSDDPSSQCSYKQDCKLRLVDNQPHRELVYRVTDPIVISSTYKHDIKTNPATCDEQNCNVGRGDHASTETECRLSDLASAQNSRTQSPHDLYMDTDRAQSPNREPTEMITDPSYKKTDIHPEFFQGNVFADNQTFRSTIFQNDLTLDQNYIRLDDPNKAQWGPDYKDRDYSEDHMFFDFSGNRSTKSTEHKPDLSEPSLNKNKPHKLKYTTDPSFKHNKSPKSKLDKLYRTYPEPIDPLIIHDSKLDSKKNDDPKHKSDRKQKPECPPDMFLKADKTFSPNFKTDSKNYIKFTCMPPNNALTQCNFKPGDPYSLLPDVENKDQAYSLNQEFSKQDFDENQAISRTLNEPCCKSDKPTIKNYSLLPPSDQPDNRTLSKPRLSLTDVKASWREFSGKFSDNRKKRDKD</sequence>
<comment type="catalytic activity">
    <reaction evidence="12">
        <text>1,2-dihexadecanoyl-sn-glycero-3-phospho-(1D-myo-inositol-3,4,5-trisphosphate) + H2O = 1,2-dihexadecanoyl-sn-glycero-3-phospho-(1D-myo-inositol-4,5-bisphosphate) + phosphate</text>
        <dbReference type="Rhea" id="RHEA:43560"/>
        <dbReference type="ChEBI" id="CHEBI:15377"/>
        <dbReference type="ChEBI" id="CHEBI:43474"/>
        <dbReference type="ChEBI" id="CHEBI:83420"/>
        <dbReference type="ChEBI" id="CHEBI:83423"/>
    </reaction>
    <physiologicalReaction direction="left-to-right" evidence="12">
        <dbReference type="Rhea" id="RHEA:43561"/>
    </physiologicalReaction>
</comment>
<dbReference type="Pfam" id="PF22784">
    <property type="entry name" value="PTP-SAK"/>
    <property type="match status" value="1"/>
</dbReference>
<dbReference type="PROSITE" id="PS00383">
    <property type="entry name" value="TYR_PHOSPHATASE_1"/>
    <property type="match status" value="1"/>
</dbReference>
<keyword evidence="11" id="KW-0966">Cell projection</keyword>
<dbReference type="InterPro" id="IPR016130">
    <property type="entry name" value="Tyr_Pase_AS"/>
</dbReference>
<evidence type="ECO:0000256" key="10">
    <source>
        <dbReference type="ARBA" id="ARBA00023098"/>
    </source>
</evidence>
<comment type="catalytic activity">
    <reaction evidence="16">
        <text>a 1,2-diacyl-sn-glycero-3-phospho-(1D-myo-inositol-3,4,5-trisphosphate) + H2O = a 1,2-diacyl-sn-glycero-3-phospho-(1D-myo-inositol-4,5-bisphosphate) + phosphate</text>
        <dbReference type="Rhea" id="RHEA:25017"/>
        <dbReference type="ChEBI" id="CHEBI:15377"/>
        <dbReference type="ChEBI" id="CHEBI:43474"/>
        <dbReference type="ChEBI" id="CHEBI:57836"/>
        <dbReference type="ChEBI" id="CHEBI:58456"/>
        <dbReference type="EC" id="3.1.3.67"/>
    </reaction>
    <physiologicalReaction direction="left-to-right" evidence="16">
        <dbReference type="Rhea" id="RHEA:25018"/>
    </physiologicalReaction>
</comment>
<dbReference type="Pfam" id="PF10409">
    <property type="entry name" value="PTEN_C2"/>
    <property type="match status" value="1"/>
</dbReference>
<protein>
    <recommendedName>
        <fullName evidence="14">Phosphatidylinositol 3,4,5-trisphosphate 3-phosphatase and dual-specificity protein phosphatase PTEN</fullName>
        <ecNumber evidence="6">3.1.3.16</ecNumber>
        <ecNumber evidence="5">3.1.3.48</ecNumber>
        <ecNumber evidence="4">3.1.3.67</ecNumber>
    </recommendedName>
    <alternativeName>
        <fullName evidence="18">Inositol polyphosphate 3-phosphatase</fullName>
    </alternativeName>
</protein>
<dbReference type="GO" id="GO:0016314">
    <property type="term" value="F:phosphatidylinositol-3,4,5-trisphosphate 3-phosphatase activity"/>
    <property type="evidence" value="ECO:0007669"/>
    <property type="project" value="UniProtKB-EC"/>
</dbReference>
<evidence type="ECO:0000256" key="9">
    <source>
        <dbReference type="ARBA" id="ARBA00022912"/>
    </source>
</evidence>
<dbReference type="PANTHER" id="PTHR12305">
    <property type="entry name" value="PHOSPHATASE WITH HOMOLOGY TO TENSIN"/>
    <property type="match status" value="1"/>
</dbReference>
<dbReference type="SMART" id="SM00404">
    <property type="entry name" value="PTPc_motif"/>
    <property type="match status" value="1"/>
</dbReference>
<dbReference type="InterPro" id="IPR029023">
    <property type="entry name" value="Tensin_phosphatase"/>
</dbReference>
<evidence type="ECO:0000256" key="13">
    <source>
        <dbReference type="ARBA" id="ARBA00034268"/>
    </source>
</evidence>
<evidence type="ECO:0000256" key="22">
    <source>
        <dbReference type="SAM" id="MobiDB-lite"/>
    </source>
</evidence>